<evidence type="ECO:0000256" key="5">
    <source>
        <dbReference type="ARBA" id="ARBA00022734"/>
    </source>
</evidence>
<dbReference type="FunFam" id="2.60.20.10:FF:000006">
    <property type="entry name" value="Very large A-kinase anchor protein"/>
    <property type="match status" value="1"/>
</dbReference>
<dbReference type="PRINTS" id="PR01367">
    <property type="entry name" value="BGCRYSTALLIN"/>
</dbReference>
<proteinExistence type="inferred from homology"/>
<sequence length="2989" mass="331761">MSGGRRRGGAPWHSFSRLFGPRSASRDKEEEEERPGASAPPAPGRGAASVENEPMSTSQKKENVLSSEAVKIPQSEDKRNCAEKPVTLPTPEGSKKPNDFSSSAPDAKIGESDRQPKESFFQFLGTLFNISGKSSLGEAKQSSFKDNHDKTEKDLQNPSDRHEEGVRREQETFNGSLGAQALPAEEQESHAAKLSDACSLDTTQDSEQETSDLLKQMNGKLERPSVTYATYRGPRQIRKYLRQQTALETVNALGRENENSDSSASTYIGPGSDIEAGMVPSSSACTDIAMKGHLLECPLEDCDCSKINLSTERHPTNNPELENISSYEDVLNKNDPGGPERSRSSPPSVTHSSSTAGESDSQHHLSCVPVSQTDRNLECLALFTGSSSSEVPSSPDFQRIITTETIIKENSSVMSDGTLVHREHHVEPESPGVSAFSWSEADGSDTTKQESTHFPSSNKPVRHGDLRLPESRCSDKQTVANSSEQAAGHNSTPAFQMQAETDAELVNEGNRSSSQDSQENLVCTEIRQETESASVGEPTISSHVKAPEGRIESLLKDNDQLFITEDKKLDFRPHGKMPQAIRINQKDPASVKCISEPVVAACLDNKITPELNCELNRSHISESILGSECPQQAKVSPDARTSLTQDSKESNFTVSPPTFVSGVGMLSKLDIPLLKNESYSLLIETEDVNTGGISNQSSKCKEENVAKQVEAAGRPACLRLEHASAIPESKKVLPDSEKCQVPLDLKVSDTHLTGVDSRFESEHISKDCSSILSQHPNKTELMLSNTKASENTIKRSDSLSLETKSDNIAKIFLEVDGQYSVPVESHSGRGKTVAVSKISISQTEPRDISQDTVSSSFEITDVPAKPILSELTSLEFEQDKSFQLIDHKEVTEKYQNAGLKENCQIEISSLASKYQGIQETEVEALGYPSAFLKSNISGILPPVRDENVTKQMMQNCEASAWVICQPSDICGTKKISGFSEMAELSLTNTSPKFQETDNTKVNSPLLGSDTSLEKKAFASEDSSFCNVPSELRSEKKVMSLREKENPHFLSGGIGRVSSSSSCSEEASMAAHSHNPPNNFGSVKVTTDVTQEGASLANLLDPNSSYLEFETSVSTEAEVTPFQEYVGNPPGKYLNFPTAAQFDSPMEAEPGAVAEPSASVNSSSLQCSEASAEHIEARGRAHDQLLDFKCGLLKKADTLIGEIFNSVREELKSKHTVDTCQEHIAIDSIMNPGTLKEDTPEKNPQEVTRAGIQLAEHLEEQVMKNMSEVQGEEKARVSPTAGEKSLLFDSDRMNVSCLLEDQARKLVNEIIYSAQESLTNAFEDTEDTCTYELQANPSKILNSDGGKPHDIVREFLVSEQAINRSTCEISENKALGRLFSVSNLVSDTESIKGREIVLYQKSSFSGNGVGQSDSIDLQESETVLLAEDTPHKGLDDNVKTHFFLQEDSKDKMEIECVDNHKTGREDTRTLVLNFRWPPFANDDIHVPGTSKSSLSDSLVCVSEKTLPGHGNKSTPLTMSEVGKVHKMDTEVNMGKIELIPSMLEMGKTYKKDADLNIMKREAVPPMSEMGRAHEKDAELNTIKTEPIADIFKMREAYQIDSERYIEKTEGLPTILEMEKGCKTRDTERDIGRSDVMPIMSEVKNVHQKDAEVISGKTEMRPVMLEMENIYPKDAEGDIAKTEMTPVTLEMENIYQKHAEGDVGKTGVTSVRSEMENIYQKDAEGITEKAEVIPATLGMEDSYPKDAEGVIAKTEVSSDRLEVENSYPKDAEGDVDKSEVMPIMLEVGNIYQKDTEGITGKTERPISEMENTYQKGAERVIRKTEVVPFVLEVKEAHKKAGPASLEIGKACQRDAKETSGTLVPMLSVLEMERTSPEDSDGTIRKHKELSTVVNIEKTNETGLELPITQAEAMPPIFEDEKASHEYTEVGVGKMEEEPTGIKEGLMVRDSRLTSYFRGYESPTLSKDYEGYPSLAMLNFQPEAIRMLDKKTSVTAVDDKTRDLHYNKEREDSNLAFVSQDEQENSSFTILYEEPLQEEDKHATAEVRRTHSLLFSDTSADSMPVLACERSESRTDLVHHFEKDTKLGETFGSDSSEVFLSVEAKRYKIYPLALSPIYEDDSSQEDILSSEVSPGHHGSTKSRESANQPSSVLSLLQSVSERLKMNFDEDDGQEEEEPLHKGSLRARRREAITFKLPDPSITFYPDDDQERTGLSKNAYVMSNEPTTSNLQIGLWPEKALFLQKSDLTSKLHSSLKSAYHQYLQTSKTHSLEKGARFGGIFHEPASKYFHAQDNSGRLSPFTENVDRQTLKCNPRPGKMVVYDLQGSRYKQEIYCNIPDATSWSFPNGVLIKVVRGCWILYEKPHFQGQKCVLEEGEKVLNNDWALQHRNRPQRSFVFGSVKRVLKDCSIPEIELCPQSDPACCPVYLQRAVPNLEELNIPKSVSFTVKSGVWLAYPDINFKGQATVLEEDCGLFEISAAEMKSLHPLQMGGLKVEMPMNLKVIIYEKPHFHGQAKEFSEHIDSVPNFLKDDGDFHGIGSIRVIGGVWVAYEKEHFKGQQFLLEEGDFEDSNACGALSGPILSFRYLQANFIESSIMLFDSDLESGKFIDITNQEVSDLEEIGFGSETRSVHVKSGVWVAYQQKFFCGEQYILEKGKYKCFFDWGGSNNTIMSIRPIQLEPLGINEPPHLLKAFSKPSFQGECIDFTKEISDLTSFTPCSFKVLRGCWLLYYQEDFSNNQCVLEEGLYADLTSCGCPTSRVKSLKPIDYVFEEPSISLFALEHCEGRELHLEEAVNSVLNKDLHFYTQSVWVKSGLWIAYEGSNFLGRQILLEPNEIPNWTAFSGWKTVGSLRPMKQPAVYIRIKNRAQDEYLTVTGNAADTRATSVCVSPYSGKNTQIWYYCRGLFKSKANDTCLDVIGGRDTPGAKVALWTEHGHFRQKWRLNKSGTISSRLSDQLVLDVKGGNYYDKTHVIVNQSMEGEETQKWDIEIL</sequence>
<keyword evidence="10" id="KW-1185">Reference proteome</keyword>
<feature type="region of interest" description="Disordered" evidence="7">
    <location>
        <begin position="252"/>
        <end position="271"/>
    </location>
</feature>
<feature type="domain" description="Beta/gamma crystallin 'Greek key'" evidence="8">
    <location>
        <begin position="2353"/>
        <end position="2402"/>
    </location>
</feature>
<dbReference type="InterPro" id="IPR035992">
    <property type="entry name" value="Ricin_B-like_lectins"/>
</dbReference>
<dbReference type="SMART" id="SM00247">
    <property type="entry name" value="XTALbg"/>
    <property type="match status" value="5"/>
</dbReference>
<feature type="region of interest" description="Disordered" evidence="7">
    <location>
        <begin position="1"/>
        <end position="116"/>
    </location>
</feature>
<dbReference type="CDD" id="cd23463">
    <property type="entry name" value="beta-trefoil_Ricin_vlAKAP"/>
    <property type="match status" value="1"/>
</dbReference>
<dbReference type="FunFam" id="2.60.20.10:FF:000008">
    <property type="entry name" value="very large A-kinase anchor protein"/>
    <property type="match status" value="1"/>
</dbReference>
<feature type="compositionally biased region" description="Polar residues" evidence="7">
    <location>
        <begin position="476"/>
        <end position="494"/>
    </location>
</feature>
<feature type="domain" description="Beta/gamma crystallin 'Greek key'" evidence="8">
    <location>
        <begin position="2812"/>
        <end position="2853"/>
    </location>
</feature>
<feature type="region of interest" description="Disordered" evidence="7">
    <location>
        <begin position="310"/>
        <end position="366"/>
    </location>
</feature>
<evidence type="ECO:0000259" key="8">
    <source>
        <dbReference type="PROSITE" id="PS50915"/>
    </source>
</evidence>
<feature type="compositionally biased region" description="Low complexity" evidence="7">
    <location>
        <begin position="344"/>
        <end position="355"/>
    </location>
</feature>
<feature type="domain" description="Beta/gamma crystallin 'Greek key'" evidence="8">
    <location>
        <begin position="2723"/>
        <end position="2765"/>
    </location>
</feature>
<evidence type="ECO:0000256" key="4">
    <source>
        <dbReference type="ARBA" id="ARBA00022613"/>
    </source>
</evidence>
<evidence type="ECO:0000256" key="7">
    <source>
        <dbReference type="SAM" id="MobiDB-lite"/>
    </source>
</evidence>
<accession>A0A8C4LTX0</accession>
<dbReference type="GO" id="GO:0030246">
    <property type="term" value="F:carbohydrate binding"/>
    <property type="evidence" value="ECO:0007669"/>
    <property type="project" value="UniProtKB-KW"/>
</dbReference>
<dbReference type="FunFam" id="2.60.20.10:FF:000009">
    <property type="entry name" value="very large A-kinase anchor protein"/>
    <property type="match status" value="1"/>
</dbReference>
<reference evidence="9" key="2">
    <citation type="submission" date="2025-08" db="UniProtKB">
        <authorList>
            <consortium name="Ensembl"/>
        </authorList>
    </citation>
    <scope>IDENTIFICATION</scope>
</reference>
<dbReference type="Gene3D" id="2.80.10.50">
    <property type="match status" value="1"/>
</dbReference>
<dbReference type="PROSITE" id="PS50915">
    <property type="entry name" value="CRYSTALLIN_BETA_GAMMA"/>
    <property type="match status" value="6"/>
</dbReference>
<name>A0A8C4LTX0_EQUAS</name>
<feature type="compositionally biased region" description="Polar residues" evidence="7">
    <location>
        <begin position="629"/>
        <end position="651"/>
    </location>
</feature>
<protein>
    <submittedName>
        <fullName evidence="9">Crystallin beta-gamma domain containing 3</fullName>
    </submittedName>
</protein>
<dbReference type="SUPFAM" id="SSF49695">
    <property type="entry name" value="gamma-Crystallin-like"/>
    <property type="match status" value="3"/>
</dbReference>
<dbReference type="FunFam" id="2.60.20.10:FF:000010">
    <property type="entry name" value="very large A-kinase anchor protein"/>
    <property type="match status" value="1"/>
</dbReference>
<evidence type="ECO:0000256" key="3">
    <source>
        <dbReference type="ARBA" id="ARBA00022553"/>
    </source>
</evidence>
<reference evidence="9 10" key="1">
    <citation type="journal article" date="2020" name="Nat. Commun.">
        <title>Donkey genomes provide new insights into domestication and selection for coat color.</title>
        <authorList>
            <person name="Wang"/>
            <person name="C."/>
            <person name="Li"/>
            <person name="H."/>
            <person name="Guo"/>
            <person name="Y."/>
            <person name="Huang"/>
            <person name="J."/>
            <person name="Sun"/>
            <person name="Y."/>
            <person name="Min"/>
            <person name="J."/>
            <person name="Wang"/>
            <person name="J."/>
            <person name="Fang"/>
            <person name="X."/>
            <person name="Zhao"/>
            <person name="Z."/>
            <person name="Wang"/>
            <person name="S."/>
            <person name="Zhang"/>
            <person name="Y."/>
            <person name="Liu"/>
            <person name="Q."/>
            <person name="Jiang"/>
            <person name="Q."/>
            <person name="Wang"/>
            <person name="X."/>
            <person name="Guo"/>
            <person name="Y."/>
            <person name="Yang"/>
            <person name="C."/>
            <person name="Wang"/>
            <person name="Y."/>
            <person name="Tian"/>
            <person name="F."/>
            <person name="Zhuang"/>
            <person name="G."/>
            <person name="Fan"/>
            <person name="Y."/>
            <person name="Gao"/>
            <person name="Q."/>
            <person name="Li"/>
            <person name="Y."/>
            <person name="Ju"/>
            <person name="Z."/>
            <person name="Li"/>
            <person name="J."/>
            <person name="Li"/>
            <person name="R."/>
            <person name="Hou"/>
            <person name="M."/>
            <person name="Yang"/>
            <person name="G."/>
            <person name="Liu"/>
            <person name="G."/>
            <person name="Liu"/>
            <person name="W."/>
            <person name="Guo"/>
            <person name="J."/>
            <person name="Pan"/>
            <person name="S."/>
            <person name="Fan"/>
            <person name="G."/>
            <person name="Zhang"/>
            <person name="W."/>
            <person name="Zhang"/>
            <person name="R."/>
            <person name="Yu"/>
            <person name="J."/>
            <person name="Zhang"/>
            <person name="X."/>
            <person name="Yin"/>
            <person name="Q."/>
            <person name="Ji"/>
            <person name="C."/>
            <person name="Jin"/>
            <person name="Y."/>
            <person name="Yue"/>
            <person name="G."/>
            <person name="Liu"/>
            <person name="M."/>
            <person name="Xu"/>
            <person name="J."/>
            <person name="Liu"/>
            <person name="S."/>
            <person name="Jordana"/>
            <person name="J."/>
            <person name="Noce"/>
            <person name="A."/>
            <person name="Amills"/>
            <person name="M."/>
            <person name="Wu"/>
            <person name="D.D."/>
            <person name="Li"/>
            <person name="S."/>
            <person name="Zhou"/>
            <person name="X. and Zhong"/>
            <person name="J."/>
        </authorList>
    </citation>
    <scope>NUCLEOTIDE SEQUENCE [LARGE SCALE GENOMIC DNA]</scope>
</reference>
<reference evidence="9" key="3">
    <citation type="submission" date="2025-09" db="UniProtKB">
        <authorList>
            <consortium name="Ensembl"/>
        </authorList>
    </citation>
    <scope>IDENTIFICATION</scope>
</reference>
<keyword evidence="4" id="KW-0273">Eye lens protein</keyword>
<gene>
    <name evidence="9" type="primary">CRYBG3</name>
</gene>
<dbReference type="InterPro" id="IPR050252">
    <property type="entry name" value="Beta/Gamma-Crystallin"/>
</dbReference>
<feature type="region of interest" description="Disordered" evidence="7">
    <location>
        <begin position="628"/>
        <end position="651"/>
    </location>
</feature>
<dbReference type="PANTHER" id="PTHR11818">
    <property type="entry name" value="BETA/GAMMA CRYSTALLIN"/>
    <property type="match status" value="1"/>
</dbReference>
<feature type="compositionally biased region" description="Basic and acidic residues" evidence="7">
    <location>
        <begin position="143"/>
        <end position="171"/>
    </location>
</feature>
<feature type="domain" description="Beta/gamma crystallin 'Greek key'" evidence="8">
    <location>
        <begin position="2543"/>
        <end position="2585"/>
    </location>
</feature>
<dbReference type="Pfam" id="PF00652">
    <property type="entry name" value="Ricin_B_lectin"/>
    <property type="match status" value="1"/>
</dbReference>
<keyword evidence="6" id="KW-0677">Repeat</keyword>
<feature type="compositionally biased region" description="Basic and acidic residues" evidence="7">
    <location>
        <begin position="462"/>
        <end position="475"/>
    </location>
</feature>
<dbReference type="FunFam" id="2.80.10.50:FF:000038">
    <property type="entry name" value="very large A-kinase anchor protein isoform X1"/>
    <property type="match status" value="1"/>
</dbReference>
<dbReference type="GO" id="GO:0007601">
    <property type="term" value="P:visual perception"/>
    <property type="evidence" value="ECO:0007669"/>
    <property type="project" value="TreeGrafter"/>
</dbReference>
<dbReference type="InterPro" id="IPR000772">
    <property type="entry name" value="Ricin_B_lectin"/>
</dbReference>
<comment type="function">
    <text evidence="1">Crystallins are the dominant structural components of the vertebrate eye lens.</text>
</comment>
<keyword evidence="3" id="KW-0597">Phosphoprotein</keyword>
<comment type="similarity">
    <text evidence="2">Belongs to the beta/gamma-crystallin family.</text>
</comment>
<feature type="region of interest" description="Disordered" evidence="7">
    <location>
        <begin position="424"/>
        <end position="494"/>
    </location>
</feature>
<dbReference type="InterPro" id="IPR011024">
    <property type="entry name" value="G_crystallin-like"/>
</dbReference>
<evidence type="ECO:0000313" key="9">
    <source>
        <dbReference type="Ensembl" id="ENSEASP00005015670.2"/>
    </source>
</evidence>
<evidence type="ECO:0000313" key="10">
    <source>
        <dbReference type="Proteomes" id="UP000694387"/>
    </source>
</evidence>
<dbReference type="PROSITE" id="PS50231">
    <property type="entry name" value="RICIN_B_LECTIN"/>
    <property type="match status" value="1"/>
</dbReference>
<evidence type="ECO:0000256" key="2">
    <source>
        <dbReference type="ARBA" id="ARBA00009646"/>
    </source>
</evidence>
<dbReference type="Ensembl" id="ENSEAST00005017047.2">
    <property type="protein sequence ID" value="ENSEASP00005015670.2"/>
    <property type="gene ID" value="ENSEASG00005010906.2"/>
</dbReference>
<evidence type="ECO:0000256" key="6">
    <source>
        <dbReference type="ARBA" id="ARBA00022737"/>
    </source>
</evidence>
<dbReference type="Proteomes" id="UP000694387">
    <property type="component" value="Chromosome 5"/>
</dbReference>
<feature type="region of interest" description="Disordered" evidence="7">
    <location>
        <begin position="134"/>
        <end position="210"/>
    </location>
</feature>
<evidence type="ECO:0000256" key="1">
    <source>
        <dbReference type="ARBA" id="ARBA00003689"/>
    </source>
</evidence>
<feature type="compositionally biased region" description="Polar residues" evidence="7">
    <location>
        <begin position="316"/>
        <end position="326"/>
    </location>
</feature>
<dbReference type="Gene3D" id="2.60.20.10">
    <property type="entry name" value="Crystallins"/>
    <property type="match status" value="6"/>
</dbReference>
<organism evidence="9 10">
    <name type="scientific">Equus asinus</name>
    <name type="common">Donkey</name>
    <name type="synonym">Equus africanus asinus</name>
    <dbReference type="NCBI Taxonomy" id="9793"/>
    <lineage>
        <taxon>Eukaryota</taxon>
        <taxon>Metazoa</taxon>
        <taxon>Chordata</taxon>
        <taxon>Craniata</taxon>
        <taxon>Vertebrata</taxon>
        <taxon>Euteleostomi</taxon>
        <taxon>Mammalia</taxon>
        <taxon>Eutheria</taxon>
        <taxon>Laurasiatheria</taxon>
        <taxon>Perissodactyla</taxon>
        <taxon>Equidae</taxon>
        <taxon>Equus</taxon>
    </lineage>
</organism>
<dbReference type="Pfam" id="PF00030">
    <property type="entry name" value="Crystall"/>
    <property type="match status" value="5"/>
</dbReference>
<feature type="domain" description="Beta/gamma crystallin 'Greek key'" evidence="8">
    <location>
        <begin position="2498"/>
        <end position="2542"/>
    </location>
</feature>
<dbReference type="GO" id="GO:0005212">
    <property type="term" value="F:structural constituent of eye lens"/>
    <property type="evidence" value="ECO:0007669"/>
    <property type="project" value="UniProtKB-KW"/>
</dbReference>
<dbReference type="FunFam" id="2.60.20.10:FF:000011">
    <property type="entry name" value="very large A-kinase anchor protein"/>
    <property type="match status" value="1"/>
</dbReference>
<keyword evidence="5" id="KW-0430">Lectin</keyword>
<dbReference type="PANTHER" id="PTHR11818:SF38">
    <property type="entry name" value="VERY LARGE A-KINASE ANCHOR PROTEIN"/>
    <property type="match status" value="1"/>
</dbReference>
<dbReference type="SUPFAM" id="SSF50370">
    <property type="entry name" value="Ricin B-like lectins"/>
    <property type="match status" value="1"/>
</dbReference>
<feature type="domain" description="Beta/gamma crystallin 'Greek key'" evidence="8">
    <location>
        <begin position="2633"/>
        <end position="2675"/>
    </location>
</feature>
<dbReference type="SMART" id="SM00458">
    <property type="entry name" value="RICIN"/>
    <property type="match status" value="1"/>
</dbReference>
<dbReference type="FunFam" id="2.60.20.10:FF:000013">
    <property type="entry name" value="Crystallin beta-gamma domain containing 3"/>
    <property type="match status" value="1"/>
</dbReference>
<dbReference type="GeneTree" id="ENSGT00940000160816"/>
<dbReference type="GO" id="GO:0002088">
    <property type="term" value="P:lens development in camera-type eye"/>
    <property type="evidence" value="ECO:0007669"/>
    <property type="project" value="TreeGrafter"/>
</dbReference>
<dbReference type="InterPro" id="IPR001064">
    <property type="entry name" value="Beta/gamma_crystallin"/>
</dbReference>
<feature type="region of interest" description="Disordered" evidence="7">
    <location>
        <begin position="2122"/>
        <end position="2149"/>
    </location>
</feature>